<gene>
    <name evidence="1" type="ORF">GCM10009665_10140</name>
</gene>
<comment type="caution">
    <text evidence="1">The sequence shown here is derived from an EMBL/GenBank/DDBJ whole genome shotgun (WGS) entry which is preliminary data.</text>
</comment>
<proteinExistence type="predicted"/>
<dbReference type="EMBL" id="BAAALF010000010">
    <property type="protein sequence ID" value="GAA1221943.1"/>
    <property type="molecule type" value="Genomic_DNA"/>
</dbReference>
<protein>
    <recommendedName>
        <fullName evidence="3">Monooxygenase</fullName>
    </recommendedName>
</protein>
<dbReference type="InterPro" id="IPR046032">
    <property type="entry name" value="DUF5990"/>
</dbReference>
<dbReference type="Proteomes" id="UP001500037">
    <property type="component" value="Unassembled WGS sequence"/>
</dbReference>
<evidence type="ECO:0000313" key="2">
    <source>
        <dbReference type="Proteomes" id="UP001500037"/>
    </source>
</evidence>
<dbReference type="Pfam" id="PF19452">
    <property type="entry name" value="DUF5990"/>
    <property type="match status" value="1"/>
</dbReference>
<accession>A0ABP4GE18</accession>
<organism evidence="1 2">
    <name type="scientific">Kitasatospora nipponensis</name>
    <dbReference type="NCBI Taxonomy" id="258049"/>
    <lineage>
        <taxon>Bacteria</taxon>
        <taxon>Bacillati</taxon>
        <taxon>Actinomycetota</taxon>
        <taxon>Actinomycetes</taxon>
        <taxon>Kitasatosporales</taxon>
        <taxon>Streptomycetaceae</taxon>
        <taxon>Kitasatospora</taxon>
    </lineage>
</organism>
<dbReference type="RefSeq" id="WP_344439657.1">
    <property type="nucleotide sequence ID" value="NZ_BAAALF010000010.1"/>
</dbReference>
<name>A0ABP4GE18_9ACTN</name>
<keyword evidence="2" id="KW-1185">Reference proteome</keyword>
<evidence type="ECO:0000313" key="1">
    <source>
        <dbReference type="EMBL" id="GAA1221943.1"/>
    </source>
</evidence>
<sequence length="153" mass="16533">MQIRIDAFDLPGRTCATGPGFPGYTDIHVAVQRRDRREELLDPQPGDAATATWTLDCTAAPTNSGTDLKGPYIQGRPGDRFIYLSWGTLDTAGTFTLFRRAKLMLDAIAPATVDAARQSGTLLGRLRLTDAKGHPLCAAVRPPLIEWSAAPAR</sequence>
<reference evidence="2" key="1">
    <citation type="journal article" date="2019" name="Int. J. Syst. Evol. Microbiol.">
        <title>The Global Catalogue of Microorganisms (GCM) 10K type strain sequencing project: providing services to taxonomists for standard genome sequencing and annotation.</title>
        <authorList>
            <consortium name="The Broad Institute Genomics Platform"/>
            <consortium name="The Broad Institute Genome Sequencing Center for Infectious Disease"/>
            <person name="Wu L."/>
            <person name="Ma J."/>
        </authorList>
    </citation>
    <scope>NUCLEOTIDE SEQUENCE [LARGE SCALE GENOMIC DNA]</scope>
    <source>
        <strain evidence="2">JCM 13004</strain>
    </source>
</reference>
<evidence type="ECO:0008006" key="3">
    <source>
        <dbReference type="Google" id="ProtNLM"/>
    </source>
</evidence>